<organism evidence="1 2">
    <name type="scientific">Tanacetum coccineum</name>
    <dbReference type="NCBI Taxonomy" id="301880"/>
    <lineage>
        <taxon>Eukaryota</taxon>
        <taxon>Viridiplantae</taxon>
        <taxon>Streptophyta</taxon>
        <taxon>Embryophyta</taxon>
        <taxon>Tracheophyta</taxon>
        <taxon>Spermatophyta</taxon>
        <taxon>Magnoliopsida</taxon>
        <taxon>eudicotyledons</taxon>
        <taxon>Gunneridae</taxon>
        <taxon>Pentapetalae</taxon>
        <taxon>asterids</taxon>
        <taxon>campanulids</taxon>
        <taxon>Asterales</taxon>
        <taxon>Asteraceae</taxon>
        <taxon>Asteroideae</taxon>
        <taxon>Anthemideae</taxon>
        <taxon>Anthemidinae</taxon>
        <taxon>Tanacetum</taxon>
    </lineage>
</organism>
<proteinExistence type="predicted"/>
<comment type="caution">
    <text evidence="1">The sequence shown here is derived from an EMBL/GenBank/DDBJ whole genome shotgun (WGS) entry which is preliminary data.</text>
</comment>
<gene>
    <name evidence="1" type="ORF">Tco_0824329</name>
</gene>
<dbReference type="EMBL" id="BQNB010012403">
    <property type="protein sequence ID" value="GJT03160.1"/>
    <property type="molecule type" value="Genomic_DNA"/>
</dbReference>
<sequence length="69" mass="8111">MENHVPSCHPFDDLQGIIEMEPDIENMTLNKYLEYEAEKERRSWRNVRSKISPTRHEGADLTLLTGIRV</sequence>
<protein>
    <submittedName>
        <fullName evidence="1">Uncharacterized protein</fullName>
    </submittedName>
</protein>
<reference evidence="1" key="1">
    <citation type="journal article" date="2022" name="Int. J. Mol. Sci.">
        <title>Draft Genome of Tanacetum Coccineum: Genomic Comparison of Closely Related Tanacetum-Family Plants.</title>
        <authorList>
            <person name="Yamashiro T."/>
            <person name="Shiraishi A."/>
            <person name="Nakayama K."/>
            <person name="Satake H."/>
        </authorList>
    </citation>
    <scope>NUCLEOTIDE SEQUENCE</scope>
</reference>
<accession>A0ABQ5AKF8</accession>
<dbReference type="Proteomes" id="UP001151760">
    <property type="component" value="Unassembled WGS sequence"/>
</dbReference>
<keyword evidence="2" id="KW-1185">Reference proteome</keyword>
<evidence type="ECO:0000313" key="2">
    <source>
        <dbReference type="Proteomes" id="UP001151760"/>
    </source>
</evidence>
<name>A0ABQ5AKF8_9ASTR</name>
<reference evidence="1" key="2">
    <citation type="submission" date="2022-01" db="EMBL/GenBank/DDBJ databases">
        <authorList>
            <person name="Yamashiro T."/>
            <person name="Shiraishi A."/>
            <person name="Satake H."/>
            <person name="Nakayama K."/>
        </authorList>
    </citation>
    <scope>NUCLEOTIDE SEQUENCE</scope>
</reference>
<evidence type="ECO:0000313" key="1">
    <source>
        <dbReference type="EMBL" id="GJT03160.1"/>
    </source>
</evidence>